<dbReference type="InterPro" id="IPR036663">
    <property type="entry name" value="Fumarylacetoacetase_C_sf"/>
</dbReference>
<dbReference type="Proteomes" id="UP001501706">
    <property type="component" value="Unassembled WGS sequence"/>
</dbReference>
<evidence type="ECO:0000313" key="6">
    <source>
        <dbReference type="Proteomes" id="UP001501706"/>
    </source>
</evidence>
<evidence type="ECO:0000259" key="4">
    <source>
        <dbReference type="Pfam" id="PF01557"/>
    </source>
</evidence>
<dbReference type="GO" id="GO:0016787">
    <property type="term" value="F:hydrolase activity"/>
    <property type="evidence" value="ECO:0007669"/>
    <property type="project" value="UniProtKB-KW"/>
</dbReference>
<keyword evidence="5" id="KW-0378">Hydrolase</keyword>
<dbReference type="PANTHER" id="PTHR42796:SF4">
    <property type="entry name" value="FUMARYLACETOACETATE HYDROLASE DOMAIN-CONTAINING PROTEIN 2A"/>
    <property type="match status" value="1"/>
</dbReference>
<evidence type="ECO:0000256" key="3">
    <source>
        <dbReference type="ARBA" id="ARBA00022723"/>
    </source>
</evidence>
<accession>A0ABN1BIE7</accession>
<name>A0ABN1BIE7_9BURK</name>
<dbReference type="RefSeq" id="WP_279817484.1">
    <property type="nucleotide sequence ID" value="NZ_BAAAEN010000003.1"/>
</dbReference>
<dbReference type="Pfam" id="PF01557">
    <property type="entry name" value="FAA_hydrolase"/>
    <property type="match status" value="1"/>
</dbReference>
<sequence>MRLFIEDTLFHAAGAPLPLDLPHARACDALATGEPARPPMAGTVYGVLHNDPAALAAMGDRVLAPPYKAAPKAPVLYIKPRNTHLGHGRAIPLPPGAEAVQVGAALGAVIGRTACRVAPGDALDYVAGYTVVNDVTLPHREFYRPSLRLRVRDGFCPMGPWVRAARQVGNPDALDLRVWIDGALRLRSSTRGFLRPLPQLIADVTDFMTLQPGDVLLTGLPWPGDFDGPLAHGGQRVAIEIENVGRLENPVVRASVQGGSA</sequence>
<dbReference type="InterPro" id="IPR012686">
    <property type="entry name" value="HPA_isomer/decarb_N"/>
</dbReference>
<keyword evidence="6" id="KW-1185">Reference proteome</keyword>
<gene>
    <name evidence="5" type="ORF">GCM10009097_12000</name>
</gene>
<comment type="cofactor">
    <cofactor evidence="1">
        <name>Mg(2+)</name>
        <dbReference type="ChEBI" id="CHEBI:18420"/>
    </cofactor>
</comment>
<proteinExistence type="inferred from homology"/>
<feature type="domain" description="Fumarylacetoacetase-like C-terminal" evidence="4">
    <location>
        <begin position="43"/>
        <end position="252"/>
    </location>
</feature>
<protein>
    <submittedName>
        <fullName evidence="5">Fumarylacetoacetate hydrolase family protein</fullName>
    </submittedName>
</protein>
<evidence type="ECO:0000256" key="2">
    <source>
        <dbReference type="ARBA" id="ARBA00010211"/>
    </source>
</evidence>
<reference evidence="5 6" key="1">
    <citation type="journal article" date="2019" name="Int. J. Syst. Evol. Microbiol.">
        <title>The Global Catalogue of Microorganisms (GCM) 10K type strain sequencing project: providing services to taxonomists for standard genome sequencing and annotation.</title>
        <authorList>
            <consortium name="The Broad Institute Genomics Platform"/>
            <consortium name="The Broad Institute Genome Sequencing Center for Infectious Disease"/>
            <person name="Wu L."/>
            <person name="Ma J."/>
        </authorList>
    </citation>
    <scope>NUCLEOTIDE SEQUENCE [LARGE SCALE GENOMIC DNA]</scope>
    <source>
        <strain evidence="5 6">JCM 14330</strain>
    </source>
</reference>
<dbReference type="EMBL" id="BAAAEN010000003">
    <property type="protein sequence ID" value="GAA0497391.1"/>
    <property type="molecule type" value="Genomic_DNA"/>
</dbReference>
<dbReference type="InterPro" id="IPR011234">
    <property type="entry name" value="Fumarylacetoacetase-like_C"/>
</dbReference>
<dbReference type="PANTHER" id="PTHR42796">
    <property type="entry name" value="FUMARYLACETOACETATE HYDROLASE DOMAIN-CONTAINING PROTEIN 2A-RELATED"/>
    <property type="match status" value="1"/>
</dbReference>
<dbReference type="NCBIfam" id="TIGR02305">
    <property type="entry name" value="HpaG-N-term"/>
    <property type="match status" value="1"/>
</dbReference>
<evidence type="ECO:0000256" key="1">
    <source>
        <dbReference type="ARBA" id="ARBA00001946"/>
    </source>
</evidence>
<comment type="similarity">
    <text evidence="2">Belongs to the FAH family.</text>
</comment>
<keyword evidence="3" id="KW-0479">Metal-binding</keyword>
<comment type="caution">
    <text evidence="5">The sequence shown here is derived from an EMBL/GenBank/DDBJ whole genome shotgun (WGS) entry which is preliminary data.</text>
</comment>
<dbReference type="InterPro" id="IPR051121">
    <property type="entry name" value="FAH"/>
</dbReference>
<evidence type="ECO:0000313" key="5">
    <source>
        <dbReference type="EMBL" id="GAA0497391.1"/>
    </source>
</evidence>
<organism evidence="5 6">
    <name type="scientific">Pigmentiphaga daeguensis</name>
    <dbReference type="NCBI Taxonomy" id="414049"/>
    <lineage>
        <taxon>Bacteria</taxon>
        <taxon>Pseudomonadati</taxon>
        <taxon>Pseudomonadota</taxon>
        <taxon>Betaproteobacteria</taxon>
        <taxon>Burkholderiales</taxon>
        <taxon>Alcaligenaceae</taxon>
        <taxon>Pigmentiphaga</taxon>
    </lineage>
</organism>
<dbReference type="SUPFAM" id="SSF56529">
    <property type="entry name" value="FAH"/>
    <property type="match status" value="1"/>
</dbReference>
<dbReference type="Gene3D" id="3.90.850.10">
    <property type="entry name" value="Fumarylacetoacetase-like, C-terminal domain"/>
    <property type="match status" value="1"/>
</dbReference>